<feature type="compositionally biased region" description="Polar residues" evidence="1">
    <location>
        <begin position="73"/>
        <end position="83"/>
    </location>
</feature>
<dbReference type="Proteomes" id="UP000297595">
    <property type="component" value="Unassembled WGS sequence"/>
</dbReference>
<evidence type="ECO:0000256" key="1">
    <source>
        <dbReference type="SAM" id="MobiDB-lite"/>
    </source>
</evidence>
<reference evidence="2 3" key="1">
    <citation type="submission" date="2019-03" db="EMBL/GenBank/DDBJ databases">
        <title>Nematode-trapping fungi genome.</title>
        <authorList>
            <person name="Vidal-Diez De Ulzurrun G."/>
        </authorList>
    </citation>
    <scope>NUCLEOTIDE SEQUENCE [LARGE SCALE GENOMIC DNA]</scope>
    <source>
        <strain evidence="2 3">TWF154</strain>
    </source>
</reference>
<evidence type="ECO:0000313" key="2">
    <source>
        <dbReference type="EMBL" id="TGJ73525.1"/>
    </source>
</evidence>
<gene>
    <name evidence="2" type="ORF">EYR41_000613</name>
</gene>
<sequence>MVCIGSFDDEVFIRLQVSFSNGHTCMDVDMLNTAVDRHSQTSPTPSPTPAPRPDAGPDNDTNDAALRSENLPKGNSDTNVLKY</sequence>
<dbReference type="EMBL" id="SOZJ01000001">
    <property type="protein sequence ID" value="TGJ73525.1"/>
    <property type="molecule type" value="Genomic_DNA"/>
</dbReference>
<organism evidence="2 3">
    <name type="scientific">Orbilia oligospora</name>
    <name type="common">Nematode-trapping fungus</name>
    <name type="synonym">Arthrobotrys oligospora</name>
    <dbReference type="NCBI Taxonomy" id="2813651"/>
    <lineage>
        <taxon>Eukaryota</taxon>
        <taxon>Fungi</taxon>
        <taxon>Dikarya</taxon>
        <taxon>Ascomycota</taxon>
        <taxon>Pezizomycotina</taxon>
        <taxon>Orbiliomycetes</taxon>
        <taxon>Orbiliales</taxon>
        <taxon>Orbiliaceae</taxon>
        <taxon>Orbilia</taxon>
    </lineage>
</organism>
<protein>
    <submittedName>
        <fullName evidence="2">Uncharacterized protein</fullName>
    </submittedName>
</protein>
<evidence type="ECO:0000313" key="3">
    <source>
        <dbReference type="Proteomes" id="UP000297595"/>
    </source>
</evidence>
<name>A0A7C8KFB7_ORBOL</name>
<feature type="compositionally biased region" description="Pro residues" evidence="1">
    <location>
        <begin position="44"/>
        <end position="54"/>
    </location>
</feature>
<dbReference type="AlphaFoldDB" id="A0A7C8KFB7"/>
<feature type="region of interest" description="Disordered" evidence="1">
    <location>
        <begin position="35"/>
        <end position="83"/>
    </location>
</feature>
<comment type="caution">
    <text evidence="2">The sequence shown here is derived from an EMBL/GenBank/DDBJ whole genome shotgun (WGS) entry which is preliminary data.</text>
</comment>
<accession>A0A7C8KFB7</accession>
<proteinExistence type="predicted"/>